<dbReference type="InterPro" id="IPR037066">
    <property type="entry name" value="Plug_dom_sf"/>
</dbReference>
<keyword evidence="10 15" id="KW-0798">TonB box</keyword>
<keyword evidence="11 14" id="KW-0472">Membrane</keyword>
<keyword evidence="5" id="KW-0410">Iron transport</keyword>
<dbReference type="InterPro" id="IPR039426">
    <property type="entry name" value="TonB-dep_rcpt-like"/>
</dbReference>
<evidence type="ECO:0000256" key="3">
    <source>
        <dbReference type="ARBA" id="ARBA00022448"/>
    </source>
</evidence>
<reference evidence="17 18" key="1">
    <citation type="submission" date="2014-07" db="EMBL/GenBank/DDBJ databases">
        <authorList>
            <person name="Lee K."/>
            <person name="Lim J.Y."/>
            <person name="Hwang I."/>
        </authorList>
    </citation>
    <scope>NUCLEOTIDE SEQUENCE [LARGE SCALE GENOMIC DNA]</scope>
    <source>
        <strain evidence="17 18">KL28</strain>
    </source>
</reference>
<proteinExistence type="inferred from homology"/>
<dbReference type="Pfam" id="PF07660">
    <property type="entry name" value="STN"/>
    <property type="match status" value="1"/>
</dbReference>
<dbReference type="Pfam" id="PF07715">
    <property type="entry name" value="Plug"/>
    <property type="match status" value="1"/>
</dbReference>
<evidence type="ECO:0000313" key="18">
    <source>
        <dbReference type="Proteomes" id="UP000028931"/>
    </source>
</evidence>
<keyword evidence="12 17" id="KW-0675">Receptor</keyword>
<keyword evidence="7" id="KW-0732">Signal</keyword>
<dbReference type="PROSITE" id="PS52016">
    <property type="entry name" value="TONB_DEPENDENT_REC_3"/>
    <property type="match status" value="1"/>
</dbReference>
<name>A0A077F6F9_9PSED</name>
<dbReference type="InterPro" id="IPR010105">
    <property type="entry name" value="TonB_sidphr_rcpt"/>
</dbReference>
<evidence type="ECO:0000313" key="17">
    <source>
        <dbReference type="EMBL" id="AIL61092.1"/>
    </source>
</evidence>
<evidence type="ECO:0000256" key="11">
    <source>
        <dbReference type="ARBA" id="ARBA00023136"/>
    </source>
</evidence>
<dbReference type="KEGG" id="palk:PSAKL28_18680"/>
<dbReference type="SMART" id="SM00965">
    <property type="entry name" value="STN"/>
    <property type="match status" value="1"/>
</dbReference>
<dbReference type="InterPro" id="IPR036942">
    <property type="entry name" value="Beta-barrel_TonB_sf"/>
</dbReference>
<keyword evidence="4 14" id="KW-1134">Transmembrane beta strand</keyword>
<dbReference type="Proteomes" id="UP000028931">
    <property type="component" value="Chromosome"/>
</dbReference>
<dbReference type="eggNOG" id="COG4773">
    <property type="taxonomic scope" value="Bacteria"/>
</dbReference>
<dbReference type="AlphaFoldDB" id="A0A077F6F9"/>
<dbReference type="OrthoDB" id="8663017at2"/>
<keyword evidence="13 14" id="KW-0998">Cell outer membrane</keyword>
<evidence type="ECO:0000256" key="4">
    <source>
        <dbReference type="ARBA" id="ARBA00022452"/>
    </source>
</evidence>
<dbReference type="InterPro" id="IPR011662">
    <property type="entry name" value="Secretin/TonB_short_N"/>
</dbReference>
<protein>
    <submittedName>
        <fullName evidence="17">TonB-dependent siderophore receptor</fullName>
    </submittedName>
</protein>
<evidence type="ECO:0000256" key="5">
    <source>
        <dbReference type="ARBA" id="ARBA00022496"/>
    </source>
</evidence>
<evidence type="ECO:0000256" key="14">
    <source>
        <dbReference type="PROSITE-ProRule" id="PRU01360"/>
    </source>
</evidence>
<dbReference type="SUPFAM" id="SSF56935">
    <property type="entry name" value="Porins"/>
    <property type="match status" value="1"/>
</dbReference>
<dbReference type="Gene3D" id="2.40.170.20">
    <property type="entry name" value="TonB-dependent receptor, beta-barrel domain"/>
    <property type="match status" value="1"/>
</dbReference>
<evidence type="ECO:0000256" key="1">
    <source>
        <dbReference type="ARBA" id="ARBA00004571"/>
    </source>
</evidence>
<keyword evidence="3 14" id="KW-0813">Transport</keyword>
<evidence type="ECO:0000256" key="9">
    <source>
        <dbReference type="ARBA" id="ARBA00023065"/>
    </source>
</evidence>
<evidence type="ECO:0000256" key="15">
    <source>
        <dbReference type="RuleBase" id="RU003357"/>
    </source>
</evidence>
<dbReference type="PANTHER" id="PTHR32552:SF74">
    <property type="entry name" value="HYDROXAMATE SIDEROPHORE RECEPTOR FHUE"/>
    <property type="match status" value="1"/>
</dbReference>
<dbReference type="GO" id="GO:0015891">
    <property type="term" value="P:siderophore transport"/>
    <property type="evidence" value="ECO:0007669"/>
    <property type="project" value="InterPro"/>
</dbReference>
<sequence>MSLAARRLRSLISPFAGVERSRSAPWVLLGVLGLASLAEAAPVTVNIPAQSLASALREFGEQSGLQVLYEPSLVEGKRGAAVSGEMESNDALGQLLRGSGLRYQIDNGTVLLLGTPDNAALELGATSITGAGLGAATERTGSYTAGSVSIGKMPQSIKDTPQSVSVITRQRMEDQHLTTMNDVLTQTTGVTAYQGSMTNSRYLARGFEITNFRLDGGAPVGVSAFAWKDLDMAIYDHVEILRGADGLYSGNGEPGGSVNLVRKRPTAYNQFSVTQSIGSWDNYRTELDVSGPLGFEGKLRGRSVIVYQDRNAYIDEFDSDRQLFHGVLEADLTDSTLLTVGYTHDRLNSSDQAYGLPRYSNGTDLDLSRSTFLAGKHDYKNRRGDNFYARLEQHLNEDWTATLDAIYAKNQQDRDYYNFIGAIDPVTHTGSRGVWAFQDETYRDRAVDFSLKGGFDLFGGRHDAVLGYTWQNSKQDIDAYASGGRVSAGDIFAFDPSKFPSLKGNSYPSQVLPTYIKQNGFYGSLRLQLADPLHLILGGRYNDYYYSFEATRFNAAGAQTSNSRTVYSDDNVFTPFAALTYKLTDEWTAYTSVAEIYKSQANYLKGPSPGTSSLDPVKGRAYELGVKGELFEGRLNTTTALYYTKRDGEAVQDLNEDYVVSGQGASCCFLDEGEVTSKGIEFEASGQITERLEGTFGYTYNHNRNVATESGSTTATALSLTPKHLGKAFLTYRMPGALENLRVGGGVTAQSASYVSEGNIDFSQPGYAVYNAFADYRLNEHWSVALNGNNLADKKYYSTIGNSMYGNFYGDPRNFVLTLRGTY</sequence>
<dbReference type="NCBIfam" id="TIGR01783">
    <property type="entry name" value="TonB-siderophor"/>
    <property type="match status" value="1"/>
</dbReference>
<accession>A0A077F6F9</accession>
<gene>
    <name evidence="17" type="ORF">PSAKL28_18680</name>
</gene>
<dbReference type="RefSeq" id="WP_038609428.1">
    <property type="nucleotide sequence ID" value="NZ_CP009048.1"/>
</dbReference>
<evidence type="ECO:0000256" key="6">
    <source>
        <dbReference type="ARBA" id="ARBA00022692"/>
    </source>
</evidence>
<dbReference type="GO" id="GO:0015344">
    <property type="term" value="F:siderophore uptake transmembrane transporter activity"/>
    <property type="evidence" value="ECO:0007669"/>
    <property type="project" value="TreeGrafter"/>
</dbReference>
<evidence type="ECO:0000256" key="2">
    <source>
        <dbReference type="ARBA" id="ARBA00009810"/>
    </source>
</evidence>
<dbReference type="GO" id="GO:0009279">
    <property type="term" value="C:cell outer membrane"/>
    <property type="evidence" value="ECO:0007669"/>
    <property type="project" value="UniProtKB-SubCell"/>
</dbReference>
<dbReference type="CDD" id="cd01347">
    <property type="entry name" value="ligand_gated_channel"/>
    <property type="match status" value="1"/>
</dbReference>
<dbReference type="PANTHER" id="PTHR32552">
    <property type="entry name" value="FERRICHROME IRON RECEPTOR-RELATED"/>
    <property type="match status" value="1"/>
</dbReference>
<dbReference type="EMBL" id="CP009048">
    <property type="protein sequence ID" value="AIL61092.1"/>
    <property type="molecule type" value="Genomic_DNA"/>
</dbReference>
<dbReference type="Gene3D" id="2.170.130.10">
    <property type="entry name" value="TonB-dependent receptor, plug domain"/>
    <property type="match status" value="1"/>
</dbReference>
<feature type="domain" description="Secretin/TonB short N-terminal" evidence="16">
    <location>
        <begin position="65"/>
        <end position="115"/>
    </location>
</feature>
<keyword evidence="6 14" id="KW-0812">Transmembrane</keyword>
<organism evidence="17 18">
    <name type="scientific">Pseudomonas alkylphenolica</name>
    <dbReference type="NCBI Taxonomy" id="237609"/>
    <lineage>
        <taxon>Bacteria</taxon>
        <taxon>Pseudomonadati</taxon>
        <taxon>Pseudomonadota</taxon>
        <taxon>Gammaproteobacteria</taxon>
        <taxon>Pseudomonadales</taxon>
        <taxon>Pseudomonadaceae</taxon>
        <taxon>Pseudomonas</taxon>
    </lineage>
</organism>
<evidence type="ECO:0000256" key="8">
    <source>
        <dbReference type="ARBA" id="ARBA00023004"/>
    </source>
</evidence>
<dbReference type="FunFam" id="2.170.130.10:FF:000010">
    <property type="entry name" value="Ferripyoverdine receptor"/>
    <property type="match status" value="1"/>
</dbReference>
<dbReference type="HOGENOM" id="CLU_008287_9_3_6"/>
<dbReference type="Pfam" id="PF00593">
    <property type="entry name" value="TonB_dep_Rec_b-barrel"/>
    <property type="match status" value="1"/>
</dbReference>
<dbReference type="GO" id="GO:0038023">
    <property type="term" value="F:signaling receptor activity"/>
    <property type="evidence" value="ECO:0007669"/>
    <property type="project" value="InterPro"/>
</dbReference>
<dbReference type="InterPro" id="IPR000531">
    <property type="entry name" value="Beta-barrel_TonB"/>
</dbReference>
<evidence type="ECO:0000256" key="7">
    <source>
        <dbReference type="ARBA" id="ARBA00022729"/>
    </source>
</evidence>
<evidence type="ECO:0000256" key="13">
    <source>
        <dbReference type="ARBA" id="ARBA00023237"/>
    </source>
</evidence>
<keyword evidence="8" id="KW-0408">Iron</keyword>
<comment type="similarity">
    <text evidence="2 14 15">Belongs to the TonB-dependent receptor family.</text>
</comment>
<comment type="subcellular location">
    <subcellularLocation>
        <location evidence="1 14">Cell outer membrane</location>
        <topology evidence="1 14">Multi-pass membrane protein</topology>
    </subcellularLocation>
</comment>
<evidence type="ECO:0000256" key="12">
    <source>
        <dbReference type="ARBA" id="ARBA00023170"/>
    </source>
</evidence>
<dbReference type="InterPro" id="IPR012910">
    <property type="entry name" value="Plug_dom"/>
</dbReference>
<dbReference type="Gene3D" id="3.55.50.30">
    <property type="match status" value="1"/>
</dbReference>
<evidence type="ECO:0000259" key="16">
    <source>
        <dbReference type="SMART" id="SM00965"/>
    </source>
</evidence>
<evidence type="ECO:0000256" key="10">
    <source>
        <dbReference type="ARBA" id="ARBA00023077"/>
    </source>
</evidence>
<keyword evidence="9" id="KW-0406">Ion transport</keyword>